<proteinExistence type="predicted"/>
<dbReference type="GeneID" id="34757526"/>
<accession>A0A1D3UBJ0</accession>
<dbReference type="NCBIfam" id="TIGR04149">
    <property type="entry name" value="GG_sam_targ_CFB"/>
    <property type="match status" value="1"/>
</dbReference>
<name>A0A1D3UBJ0_TANFO</name>
<protein>
    <recommendedName>
        <fullName evidence="3">Natural product, GG-Bacteroidales family</fullName>
    </recommendedName>
</protein>
<evidence type="ECO:0000313" key="1">
    <source>
        <dbReference type="EMBL" id="SCQ17652.1"/>
    </source>
</evidence>
<evidence type="ECO:0008006" key="3">
    <source>
        <dbReference type="Google" id="ProtNLM"/>
    </source>
</evidence>
<evidence type="ECO:0000313" key="2">
    <source>
        <dbReference type="Proteomes" id="UP000182057"/>
    </source>
</evidence>
<dbReference type="RefSeq" id="WP_041590501.1">
    <property type="nucleotide sequence ID" value="NZ_FMML01000003.1"/>
</dbReference>
<sequence length="76" mass="8150">MKKLKKIKLNQLCKAELNSREMAQLTGGLCCGCGCHGPSSTVDNQNANAENGYGSIGGNKICWCWDGGAWVKTETK</sequence>
<reference evidence="1 2" key="1">
    <citation type="submission" date="2016-09" db="EMBL/GenBank/DDBJ databases">
        <authorList>
            <person name="Capua I."/>
            <person name="De Benedictis P."/>
            <person name="Joannis T."/>
            <person name="Lombin L.H."/>
            <person name="Cattoli G."/>
        </authorList>
    </citation>
    <scope>NUCLEOTIDE SEQUENCE [LARGE SCALE GENOMIC DNA]</scope>
    <source>
        <strain evidence="1 2">UB20</strain>
    </source>
</reference>
<dbReference type="Proteomes" id="UP000182057">
    <property type="component" value="Unassembled WGS sequence"/>
</dbReference>
<organism evidence="1 2">
    <name type="scientific">Tannerella forsythia</name>
    <name type="common">Bacteroides forsythus</name>
    <dbReference type="NCBI Taxonomy" id="28112"/>
    <lineage>
        <taxon>Bacteria</taxon>
        <taxon>Pseudomonadati</taxon>
        <taxon>Bacteroidota</taxon>
        <taxon>Bacteroidia</taxon>
        <taxon>Bacteroidales</taxon>
        <taxon>Tannerellaceae</taxon>
        <taxon>Tannerella</taxon>
    </lineage>
</organism>
<dbReference type="InterPro" id="IPR026408">
    <property type="entry name" value="GG_sam_targ_CFB"/>
</dbReference>
<dbReference type="AlphaFoldDB" id="A0A1D3UBJ0"/>
<dbReference type="EMBL" id="FMMM01000008">
    <property type="protein sequence ID" value="SCQ17652.1"/>
    <property type="molecule type" value="Genomic_DNA"/>
</dbReference>
<gene>
    <name evidence="1" type="ORF">TFUB20_00073</name>
</gene>